<dbReference type="PANTHER" id="PTHR48449">
    <property type="entry name" value="DUF1985 DOMAIN-CONTAINING PROTEIN"/>
    <property type="match status" value="1"/>
</dbReference>
<proteinExistence type="predicted"/>
<feature type="region of interest" description="Disordered" evidence="1">
    <location>
        <begin position="1"/>
        <end position="63"/>
    </location>
</feature>
<dbReference type="Proteomes" id="UP000712600">
    <property type="component" value="Unassembled WGS sequence"/>
</dbReference>
<organism evidence="2 3">
    <name type="scientific">Brassica cretica</name>
    <name type="common">Mustard</name>
    <dbReference type="NCBI Taxonomy" id="69181"/>
    <lineage>
        <taxon>Eukaryota</taxon>
        <taxon>Viridiplantae</taxon>
        <taxon>Streptophyta</taxon>
        <taxon>Embryophyta</taxon>
        <taxon>Tracheophyta</taxon>
        <taxon>Spermatophyta</taxon>
        <taxon>Magnoliopsida</taxon>
        <taxon>eudicotyledons</taxon>
        <taxon>Gunneridae</taxon>
        <taxon>Pentapetalae</taxon>
        <taxon>rosids</taxon>
        <taxon>malvids</taxon>
        <taxon>Brassicales</taxon>
        <taxon>Brassicaceae</taxon>
        <taxon>Brassiceae</taxon>
        <taxon>Brassica</taxon>
    </lineage>
</organism>
<accession>A0A8S9PWF0</accession>
<dbReference type="AlphaFoldDB" id="A0A8S9PWF0"/>
<dbReference type="PANTHER" id="PTHR48449:SF1">
    <property type="entry name" value="DUF1985 DOMAIN-CONTAINING PROTEIN"/>
    <property type="match status" value="1"/>
</dbReference>
<dbReference type="EMBL" id="QGKX02001347">
    <property type="protein sequence ID" value="KAF3522886.1"/>
    <property type="molecule type" value="Genomic_DNA"/>
</dbReference>
<evidence type="ECO:0000313" key="2">
    <source>
        <dbReference type="EMBL" id="KAF3522886.1"/>
    </source>
</evidence>
<name>A0A8S9PWF0_BRACR</name>
<evidence type="ECO:0000256" key="1">
    <source>
        <dbReference type="SAM" id="MobiDB-lite"/>
    </source>
</evidence>
<comment type="caution">
    <text evidence="2">The sequence shown here is derived from an EMBL/GenBank/DDBJ whole genome shotgun (WGS) entry which is preliminary data.</text>
</comment>
<feature type="compositionally biased region" description="Polar residues" evidence="1">
    <location>
        <begin position="38"/>
        <end position="52"/>
    </location>
</feature>
<sequence>MDIDDDGGGGDYRRRSSRKTKPPGNDGGEIRIRRRSLRNTTMSTAAEATKQPSGGLKQPAGDKDGCDDVGIRLPKRLFATDRFQSERVNMYSTVDLLLWVRDVLSGSPEMDILLGSCFACLFQMPARRLFAGKVVHSMMTRQVVMKKLRDVACFLGGSHCVSLWWSSVR</sequence>
<gene>
    <name evidence="2" type="ORF">F2Q69_00046972</name>
</gene>
<evidence type="ECO:0000313" key="3">
    <source>
        <dbReference type="Proteomes" id="UP000712600"/>
    </source>
</evidence>
<reference evidence="2" key="1">
    <citation type="submission" date="2019-12" db="EMBL/GenBank/DDBJ databases">
        <title>Genome sequencing and annotation of Brassica cretica.</title>
        <authorList>
            <person name="Studholme D.J."/>
            <person name="Sarris P."/>
        </authorList>
    </citation>
    <scope>NUCLEOTIDE SEQUENCE</scope>
    <source>
        <strain evidence="2">PFS-109/04</strain>
        <tissue evidence="2">Leaf</tissue>
    </source>
</reference>
<protein>
    <submittedName>
        <fullName evidence="2">Uncharacterized protein</fullName>
    </submittedName>
</protein>